<proteinExistence type="inferred from homology"/>
<reference evidence="4 5" key="1">
    <citation type="submission" date="2014-03" db="EMBL/GenBank/DDBJ databases">
        <title>Draft Genome of Photorhabdus luminescens BA1, an Egyptian Isolate.</title>
        <authorList>
            <person name="Ghazal S."/>
            <person name="Hurst S.G.IV."/>
            <person name="Morris K."/>
            <person name="Thomas K."/>
            <person name="Tisa L.S."/>
        </authorList>
    </citation>
    <scope>NUCLEOTIDE SEQUENCE [LARGE SCALE GENOMIC DNA]</scope>
    <source>
        <strain evidence="4 5">BA1</strain>
    </source>
</reference>
<dbReference type="Proteomes" id="UP000023464">
    <property type="component" value="Unassembled WGS sequence"/>
</dbReference>
<dbReference type="PATRIC" id="fig|1393736.3.peg.2657"/>
<dbReference type="PANTHER" id="PTHR42879">
    <property type="entry name" value="3-OXOACYL-(ACYL-CARRIER-PROTEIN) REDUCTASE"/>
    <property type="match status" value="1"/>
</dbReference>
<evidence type="ECO:0000256" key="1">
    <source>
        <dbReference type="ARBA" id="ARBA00006484"/>
    </source>
</evidence>
<dbReference type="InterPro" id="IPR057326">
    <property type="entry name" value="KR_dom"/>
</dbReference>
<dbReference type="InterPro" id="IPR050259">
    <property type="entry name" value="SDR"/>
</dbReference>
<evidence type="ECO:0000313" key="5">
    <source>
        <dbReference type="Proteomes" id="UP000023464"/>
    </source>
</evidence>
<dbReference type="Gene3D" id="3.40.50.720">
    <property type="entry name" value="NAD(P)-binding Rossmann-like Domain"/>
    <property type="match status" value="1"/>
</dbReference>
<name>A0A022PFB7_9GAMM</name>
<comment type="caution">
    <text evidence="4">The sequence shown here is derived from an EMBL/GenBank/DDBJ whole genome shotgun (WGS) entry which is preliminary data.</text>
</comment>
<feature type="domain" description="Ketoreductase" evidence="3">
    <location>
        <begin position="6"/>
        <end position="190"/>
    </location>
</feature>
<evidence type="ECO:0000313" key="4">
    <source>
        <dbReference type="EMBL" id="EYU14847.1"/>
    </source>
</evidence>
<dbReference type="PRINTS" id="PR00080">
    <property type="entry name" value="SDRFAMILY"/>
</dbReference>
<dbReference type="NCBIfam" id="NF009466">
    <property type="entry name" value="PRK12826.1-2"/>
    <property type="match status" value="1"/>
</dbReference>
<dbReference type="GO" id="GO:0032787">
    <property type="term" value="P:monocarboxylic acid metabolic process"/>
    <property type="evidence" value="ECO:0007669"/>
    <property type="project" value="UniProtKB-ARBA"/>
</dbReference>
<dbReference type="InterPro" id="IPR002347">
    <property type="entry name" value="SDR_fam"/>
</dbReference>
<dbReference type="FunFam" id="3.40.50.720:FF:000173">
    <property type="entry name" value="3-oxoacyl-[acyl-carrier protein] reductase"/>
    <property type="match status" value="1"/>
</dbReference>
<dbReference type="PROSITE" id="PS00061">
    <property type="entry name" value="ADH_SHORT"/>
    <property type="match status" value="1"/>
</dbReference>
<dbReference type="PANTHER" id="PTHR42879:SF2">
    <property type="entry name" value="3-OXOACYL-[ACYL-CARRIER-PROTEIN] REDUCTASE FABG"/>
    <property type="match status" value="1"/>
</dbReference>
<dbReference type="RefSeq" id="WP_036779636.1">
    <property type="nucleotide sequence ID" value="NZ_CAWLTM010000078.1"/>
</dbReference>
<dbReference type="InterPro" id="IPR020904">
    <property type="entry name" value="Sc_DH/Rdtase_CS"/>
</dbReference>
<dbReference type="PRINTS" id="PR00081">
    <property type="entry name" value="GDHRDH"/>
</dbReference>
<dbReference type="EMBL" id="JFGV01000037">
    <property type="protein sequence ID" value="EYU14847.1"/>
    <property type="molecule type" value="Genomic_DNA"/>
</dbReference>
<evidence type="ECO:0000259" key="3">
    <source>
        <dbReference type="SMART" id="SM00822"/>
    </source>
</evidence>
<organism evidence="4 5">
    <name type="scientific">Photorhabdus aegyptia</name>
    <dbReference type="NCBI Taxonomy" id="2805098"/>
    <lineage>
        <taxon>Bacteria</taxon>
        <taxon>Pseudomonadati</taxon>
        <taxon>Pseudomonadota</taxon>
        <taxon>Gammaproteobacteria</taxon>
        <taxon>Enterobacterales</taxon>
        <taxon>Morganellaceae</taxon>
        <taxon>Photorhabdus</taxon>
    </lineage>
</organism>
<keyword evidence="2 4" id="KW-0560">Oxidoreductase</keyword>
<sequence length="247" mass="26770">MSISTPWVFISGGSRGIGKGIVKMLAAQNYHVVFTYKSSTNEAQTLCQEIEQQGYRCEGYQCDVSNAEEVKILSTELISRYGSPYAIINNAGITQDALLINMKEEEWHNVISTNLSSVYLVNHAFLPEMITAGEGCIIHMSSVTAFKANSGQVNYAATKAAMIGITRSLAVEVGRFNVRVNTVAPGLIDTEMLDHIPASHRKKLLSNIPLGRLGSVEDIALTINFLLSSGGRYITGQTFVIDGGMTA</sequence>
<dbReference type="SUPFAM" id="SSF51735">
    <property type="entry name" value="NAD(P)-binding Rossmann-fold domains"/>
    <property type="match status" value="1"/>
</dbReference>
<dbReference type="AlphaFoldDB" id="A0A022PFB7"/>
<accession>A0A022PFB7</accession>
<dbReference type="SMART" id="SM00822">
    <property type="entry name" value="PKS_KR"/>
    <property type="match status" value="1"/>
</dbReference>
<dbReference type="Pfam" id="PF13561">
    <property type="entry name" value="adh_short_C2"/>
    <property type="match status" value="1"/>
</dbReference>
<protein>
    <recommendedName>
        <fullName evidence="3">Ketoreductase domain-containing protein</fullName>
    </recommendedName>
</protein>
<evidence type="ECO:0000256" key="2">
    <source>
        <dbReference type="ARBA" id="ARBA00023002"/>
    </source>
</evidence>
<keyword evidence="5" id="KW-1185">Reference proteome</keyword>
<gene>
    <name evidence="4" type="ORF">BA1DRAFT_02595</name>
</gene>
<dbReference type="GO" id="GO:0016491">
    <property type="term" value="F:oxidoreductase activity"/>
    <property type="evidence" value="ECO:0007669"/>
    <property type="project" value="UniProtKB-KW"/>
</dbReference>
<comment type="similarity">
    <text evidence="1">Belongs to the short-chain dehydrogenases/reductases (SDR) family.</text>
</comment>
<dbReference type="InterPro" id="IPR036291">
    <property type="entry name" value="NAD(P)-bd_dom_sf"/>
</dbReference>